<dbReference type="EMBL" id="JAKNAX010000116">
    <property type="protein sequence ID" value="MDE1348358.1"/>
    <property type="molecule type" value="Genomic_DNA"/>
</dbReference>
<dbReference type="AlphaFoldDB" id="A0A9X4IYN9"/>
<dbReference type="Proteomes" id="UP001140978">
    <property type="component" value="Unassembled WGS sequence"/>
</dbReference>
<gene>
    <name evidence="1" type="ORF">L9X51_18490</name>
</gene>
<name>A0A9X4IYN9_9VIBR</name>
<reference evidence="1" key="1">
    <citation type="submission" date="2022-02" db="EMBL/GenBank/DDBJ databases">
        <title>Emergence and expansion in Europe of a Vibrio aestuarianus clonal complex pathogenic for oysters.</title>
        <authorList>
            <person name="Mesnil A."/>
            <person name="Travers M.-A."/>
        </authorList>
    </citation>
    <scope>NUCLEOTIDE SEQUENCE</scope>
    <source>
        <strain evidence="1">19_064_15T1</strain>
    </source>
</reference>
<accession>A0A9X4IYN9</accession>
<proteinExistence type="predicted"/>
<sequence length="102" mass="11903">MIRYIEHEVSADLNTELVLNKHIERNSQKKNGLDYDDNSSYGSDSWVRHKSAYIENTPFDYTQTITSKYSKGQWTKGYYYQNGTNLLECSDDGVNWSKDTCK</sequence>
<organism evidence="1 2">
    <name type="scientific">Vibrio aestuarianus</name>
    <dbReference type="NCBI Taxonomy" id="28171"/>
    <lineage>
        <taxon>Bacteria</taxon>
        <taxon>Pseudomonadati</taxon>
        <taxon>Pseudomonadota</taxon>
        <taxon>Gammaproteobacteria</taxon>
        <taxon>Vibrionales</taxon>
        <taxon>Vibrionaceae</taxon>
        <taxon>Vibrio</taxon>
    </lineage>
</organism>
<protein>
    <submittedName>
        <fullName evidence="1">Uncharacterized protein</fullName>
    </submittedName>
</protein>
<comment type="caution">
    <text evidence="1">The sequence shown here is derived from an EMBL/GenBank/DDBJ whole genome shotgun (WGS) entry which is preliminary data.</text>
</comment>
<evidence type="ECO:0000313" key="1">
    <source>
        <dbReference type="EMBL" id="MDE1348358.1"/>
    </source>
</evidence>
<evidence type="ECO:0000313" key="2">
    <source>
        <dbReference type="Proteomes" id="UP001140978"/>
    </source>
</evidence>